<reference evidence="5" key="1">
    <citation type="submission" date="2016-06" db="EMBL/GenBank/DDBJ databases">
        <authorList>
            <person name="Varghese N."/>
            <person name="Submissions Spin"/>
        </authorList>
    </citation>
    <scope>NUCLEOTIDE SEQUENCE [LARGE SCALE GENOMIC DNA]</scope>
    <source>
        <strain evidence="5">DSM 43816</strain>
    </source>
</reference>
<dbReference type="InParanoid" id="A0A1C5AA10"/>
<dbReference type="RefSeq" id="WP_088985101.1">
    <property type="nucleotide sequence ID" value="NZ_LT607413.1"/>
</dbReference>
<protein>
    <submittedName>
        <fullName evidence="4">3-oxoacyl-[acyl-carrier-protein] synthase-3</fullName>
    </submittedName>
</protein>
<dbReference type="PANTHER" id="PTHR34069:SF2">
    <property type="entry name" value="BETA-KETOACYL-[ACYL-CARRIER-PROTEIN] SYNTHASE III"/>
    <property type="match status" value="1"/>
</dbReference>
<dbReference type="PANTHER" id="PTHR34069">
    <property type="entry name" value="3-OXOACYL-[ACYL-CARRIER-PROTEIN] SYNTHASE 3"/>
    <property type="match status" value="1"/>
</dbReference>
<sequence length="358" mass="38588">MRVESLYVVGTGRRLPPVMTLAEAEQAGLCERRQVWRTEVQSVCVSEGESGPEMAAHAARTALRQAGARPAEIDLVLHANTWYQGHDMWAPASYVQREVLGNSCPAIEVRQMSNGGLCALELAVSYLLGDPARTSALVTTGDRFCAPGFDRWRSDPGTVFGDAGTAVVVSRRPGFARLRSIVTVADAGLEQMQRGVDPFGPVPFSARATVDVEKVRQDFVRSSGLDGILDRIDRGQSEAIERALADAEVKLADIDWFVLPNLGRGRLNAHFLNKFAIDPDRTTWSWGRQVGHLGAGDQIAGLGQIADSGVLQPGQRCLLAGVGAGFTWSCAVVEMLRRPPTASRPATTAGLTRTVRRG</sequence>
<proteinExistence type="predicted"/>
<dbReference type="Pfam" id="PF08541">
    <property type="entry name" value="ACP_syn_III_C"/>
    <property type="match status" value="1"/>
</dbReference>
<evidence type="ECO:0000313" key="4">
    <source>
        <dbReference type="EMBL" id="SCF42067.1"/>
    </source>
</evidence>
<evidence type="ECO:0000313" key="5">
    <source>
        <dbReference type="Proteomes" id="UP000198253"/>
    </source>
</evidence>
<organism evidence="4 5">
    <name type="scientific">Micromonospora echinospora</name>
    <name type="common">Micromonospora purpurea</name>
    <dbReference type="NCBI Taxonomy" id="1877"/>
    <lineage>
        <taxon>Bacteria</taxon>
        <taxon>Bacillati</taxon>
        <taxon>Actinomycetota</taxon>
        <taxon>Actinomycetes</taxon>
        <taxon>Micromonosporales</taxon>
        <taxon>Micromonosporaceae</taxon>
        <taxon>Micromonospora</taxon>
    </lineage>
</organism>
<dbReference type="Gene3D" id="3.40.47.10">
    <property type="match status" value="2"/>
</dbReference>
<evidence type="ECO:0000256" key="2">
    <source>
        <dbReference type="ARBA" id="ARBA00023315"/>
    </source>
</evidence>
<dbReference type="SUPFAM" id="SSF53901">
    <property type="entry name" value="Thiolase-like"/>
    <property type="match status" value="1"/>
</dbReference>
<dbReference type="InterPro" id="IPR016039">
    <property type="entry name" value="Thiolase-like"/>
</dbReference>
<dbReference type="CDD" id="cd00827">
    <property type="entry name" value="init_cond_enzymes"/>
    <property type="match status" value="1"/>
</dbReference>
<dbReference type="AlphaFoldDB" id="A0A1C5AA10"/>
<evidence type="ECO:0000259" key="3">
    <source>
        <dbReference type="Pfam" id="PF08541"/>
    </source>
</evidence>
<dbReference type="GO" id="GO:0044550">
    <property type="term" value="P:secondary metabolite biosynthetic process"/>
    <property type="evidence" value="ECO:0007669"/>
    <property type="project" value="TreeGrafter"/>
</dbReference>
<dbReference type="Proteomes" id="UP000198253">
    <property type="component" value="Chromosome I"/>
</dbReference>
<dbReference type="GO" id="GO:0016746">
    <property type="term" value="F:acyltransferase activity"/>
    <property type="evidence" value="ECO:0007669"/>
    <property type="project" value="UniProtKB-KW"/>
</dbReference>
<keyword evidence="2" id="KW-0012">Acyltransferase</keyword>
<evidence type="ECO:0000256" key="1">
    <source>
        <dbReference type="ARBA" id="ARBA00022679"/>
    </source>
</evidence>
<keyword evidence="1" id="KW-0808">Transferase</keyword>
<gene>
    <name evidence="4" type="ORF">GA0070618_6609</name>
</gene>
<name>A0A1C5AA10_MICEC</name>
<dbReference type="OrthoDB" id="2636646at2"/>
<dbReference type="InterPro" id="IPR013747">
    <property type="entry name" value="ACP_syn_III_C"/>
</dbReference>
<accession>A0A1C5AA10</accession>
<dbReference type="EMBL" id="LT607413">
    <property type="protein sequence ID" value="SCF42067.1"/>
    <property type="molecule type" value="Genomic_DNA"/>
</dbReference>
<keyword evidence="5" id="KW-1185">Reference proteome</keyword>
<feature type="domain" description="Beta-ketoacyl-[acyl-carrier-protein] synthase III C-terminal" evidence="3">
    <location>
        <begin position="244"/>
        <end position="334"/>
    </location>
</feature>